<evidence type="ECO:0000256" key="4">
    <source>
        <dbReference type="ARBA" id="ARBA00023004"/>
    </source>
</evidence>
<dbReference type="EMBL" id="JAQQWI010000017">
    <property type="protein sequence ID" value="KAK8006137.1"/>
    <property type="molecule type" value="Genomic_DNA"/>
</dbReference>
<organism evidence="8 9">
    <name type="scientific">Apiospora marii</name>
    <dbReference type="NCBI Taxonomy" id="335849"/>
    <lineage>
        <taxon>Eukaryota</taxon>
        <taxon>Fungi</taxon>
        <taxon>Dikarya</taxon>
        <taxon>Ascomycota</taxon>
        <taxon>Pezizomycotina</taxon>
        <taxon>Sordariomycetes</taxon>
        <taxon>Xylariomycetidae</taxon>
        <taxon>Amphisphaeriales</taxon>
        <taxon>Apiosporaceae</taxon>
        <taxon>Apiospora</taxon>
    </lineage>
</organism>
<evidence type="ECO:0000313" key="8">
    <source>
        <dbReference type="EMBL" id="KAK8006137.1"/>
    </source>
</evidence>
<evidence type="ECO:0000256" key="5">
    <source>
        <dbReference type="SAM" id="MobiDB-lite"/>
    </source>
</evidence>
<keyword evidence="2" id="KW-0479">Metal-binding</keyword>
<dbReference type="InterPro" id="IPR027443">
    <property type="entry name" value="IPNS-like_sf"/>
</dbReference>
<dbReference type="Proteomes" id="UP001396898">
    <property type="component" value="Unassembled WGS sequence"/>
</dbReference>
<dbReference type="SUPFAM" id="SSF51197">
    <property type="entry name" value="Clavaminate synthase-like"/>
    <property type="match status" value="1"/>
</dbReference>
<protein>
    <recommendedName>
        <fullName evidence="10">Fe2OG dioxygenase domain-containing protein</fullName>
    </recommendedName>
</protein>
<keyword evidence="9" id="KW-1185">Reference proteome</keyword>
<comment type="similarity">
    <text evidence="1">Belongs to the iron/ascorbate-dependent oxidoreductase family.</text>
</comment>
<keyword evidence="4" id="KW-0408">Iron</keyword>
<feature type="domain" description="Isopenicillin N synthase-like Fe(2+) 2OG dioxygenase" evidence="6">
    <location>
        <begin position="198"/>
        <end position="283"/>
    </location>
</feature>
<dbReference type="InterPro" id="IPR044861">
    <property type="entry name" value="IPNS-like_FE2OG_OXY"/>
</dbReference>
<dbReference type="Gene3D" id="2.60.120.330">
    <property type="entry name" value="B-lactam Antibiotic, Isopenicillin N Synthase, Chain"/>
    <property type="match status" value="1"/>
</dbReference>
<dbReference type="PANTHER" id="PTHR10209:SF881">
    <property type="entry name" value="FI07970P-RELATED"/>
    <property type="match status" value="1"/>
</dbReference>
<accession>A0ABR1R9Y9</accession>
<keyword evidence="3" id="KW-0560">Oxidoreductase</keyword>
<comment type="caution">
    <text evidence="8">The sequence shown here is derived from an EMBL/GenBank/DDBJ whole genome shotgun (WGS) entry which is preliminary data.</text>
</comment>
<gene>
    <name evidence="8" type="ORF">PG991_012434</name>
</gene>
<evidence type="ECO:0000256" key="2">
    <source>
        <dbReference type="ARBA" id="ARBA00022723"/>
    </source>
</evidence>
<feature type="domain" description="Non-haem dioxygenase N-terminal" evidence="7">
    <location>
        <begin position="12"/>
        <end position="105"/>
    </location>
</feature>
<sequence length="363" mass="39735">MANGTKYVDREIPQISLADFDTRIDEITSQLCNAAEHVGFFAVVDHDIAPADVAAMFALSERFFRLPDAVKATVPWNPGNVGWERESQVRPSTGAPDRKESYQLQFGENMAGLWLGDEHLPGFRDRCLAFMHRLQRVSERLMICLARGLGFADDDYFVRYHDASKPTCQSVMRLLHYFETPQGLDGDNNDSDKTNQVYHRAGAHADWGFLTLLFEKEGQSGLEICPGREVVTTEPHAALGEDAAAWSKVHFVPGSIVCNIGDLLMSWSDDRFKSTLHRVKAPRGEPGDYYGAAQERPLVTGEEFNARAMSKHFAALQAKLRAKAEEGATETGAGGGSEDTMDSSNSSSNSSSTAAAAQVPAAA</sequence>
<dbReference type="Pfam" id="PF14226">
    <property type="entry name" value="DIOX_N"/>
    <property type="match status" value="1"/>
</dbReference>
<evidence type="ECO:0000313" key="9">
    <source>
        <dbReference type="Proteomes" id="UP001396898"/>
    </source>
</evidence>
<dbReference type="InterPro" id="IPR026992">
    <property type="entry name" value="DIOX_N"/>
</dbReference>
<evidence type="ECO:0000259" key="6">
    <source>
        <dbReference type="Pfam" id="PF03171"/>
    </source>
</evidence>
<proteinExistence type="inferred from homology"/>
<dbReference type="PANTHER" id="PTHR10209">
    <property type="entry name" value="OXIDOREDUCTASE, 2OG-FE II OXYGENASE FAMILY PROTEIN"/>
    <property type="match status" value="1"/>
</dbReference>
<evidence type="ECO:0008006" key="10">
    <source>
        <dbReference type="Google" id="ProtNLM"/>
    </source>
</evidence>
<feature type="region of interest" description="Disordered" evidence="5">
    <location>
        <begin position="321"/>
        <end position="363"/>
    </location>
</feature>
<evidence type="ECO:0000256" key="3">
    <source>
        <dbReference type="ARBA" id="ARBA00023002"/>
    </source>
</evidence>
<feature type="compositionally biased region" description="Low complexity" evidence="5">
    <location>
        <begin position="343"/>
        <end position="363"/>
    </location>
</feature>
<evidence type="ECO:0000256" key="1">
    <source>
        <dbReference type="ARBA" id="ARBA00008056"/>
    </source>
</evidence>
<name>A0ABR1R9Y9_9PEZI</name>
<reference evidence="8 9" key="1">
    <citation type="submission" date="2023-01" db="EMBL/GenBank/DDBJ databases">
        <title>Analysis of 21 Apiospora genomes using comparative genomics revels a genus with tremendous synthesis potential of carbohydrate active enzymes and secondary metabolites.</title>
        <authorList>
            <person name="Sorensen T."/>
        </authorList>
    </citation>
    <scope>NUCLEOTIDE SEQUENCE [LARGE SCALE GENOMIC DNA]</scope>
    <source>
        <strain evidence="8 9">CBS 20057</strain>
    </source>
</reference>
<evidence type="ECO:0000259" key="7">
    <source>
        <dbReference type="Pfam" id="PF14226"/>
    </source>
</evidence>
<dbReference type="Pfam" id="PF03171">
    <property type="entry name" value="2OG-FeII_Oxy"/>
    <property type="match status" value="1"/>
</dbReference>